<name>A0A438BBB2_9NOCA</name>
<protein>
    <recommendedName>
        <fullName evidence="5">3-oxoacyl-[acyl-carrier-protein] reductase MabA</fullName>
    </recommendedName>
</protein>
<keyword evidence="3" id="KW-0134">Cell wall</keyword>
<dbReference type="GO" id="GO:0032787">
    <property type="term" value="P:monocarboxylic acid metabolic process"/>
    <property type="evidence" value="ECO:0007669"/>
    <property type="project" value="UniProtKB-ARBA"/>
</dbReference>
<evidence type="ECO:0000256" key="3">
    <source>
        <dbReference type="ARBA" id="ARBA00022512"/>
    </source>
</evidence>
<keyword evidence="4" id="KW-0560">Oxidoreductase</keyword>
<dbReference type="AlphaFoldDB" id="A0A438BBB2"/>
<proteinExistence type="inferred from homology"/>
<dbReference type="Gene3D" id="3.40.50.720">
    <property type="entry name" value="NAD(P)-binding Rossmann-like Domain"/>
    <property type="match status" value="1"/>
</dbReference>
<dbReference type="PANTHER" id="PTHR42879">
    <property type="entry name" value="3-OXOACYL-(ACYL-CARRIER-PROTEIN) REDUCTASE"/>
    <property type="match status" value="1"/>
</dbReference>
<dbReference type="Proteomes" id="UP000286208">
    <property type="component" value="Unassembled WGS sequence"/>
</dbReference>
<evidence type="ECO:0000256" key="2">
    <source>
        <dbReference type="ARBA" id="ARBA00006484"/>
    </source>
</evidence>
<dbReference type="PROSITE" id="PS00061">
    <property type="entry name" value="ADH_SHORT"/>
    <property type="match status" value="1"/>
</dbReference>
<dbReference type="SUPFAM" id="SSF51735">
    <property type="entry name" value="NAD(P)-binding Rossmann-fold domains"/>
    <property type="match status" value="1"/>
</dbReference>
<dbReference type="PRINTS" id="PR00081">
    <property type="entry name" value="GDHRDH"/>
</dbReference>
<dbReference type="EMBL" id="RKLP01000009">
    <property type="protein sequence ID" value="RVW08296.1"/>
    <property type="molecule type" value="Genomic_DNA"/>
</dbReference>
<dbReference type="FunFam" id="3.40.50.720:FF:000084">
    <property type="entry name" value="Short-chain dehydrogenase reductase"/>
    <property type="match status" value="1"/>
</dbReference>
<comment type="subcellular location">
    <subcellularLocation>
        <location evidence="1">Secreted</location>
        <location evidence="1">Cell wall</location>
    </subcellularLocation>
</comment>
<evidence type="ECO:0000256" key="6">
    <source>
        <dbReference type="ARBA" id="ARBA00047400"/>
    </source>
</evidence>
<comment type="similarity">
    <text evidence="2">Belongs to the short-chain dehydrogenases/reductases (SDR) family.</text>
</comment>
<evidence type="ECO:0000256" key="1">
    <source>
        <dbReference type="ARBA" id="ARBA00004191"/>
    </source>
</evidence>
<keyword evidence="8" id="KW-1185">Reference proteome</keyword>
<evidence type="ECO:0000256" key="4">
    <source>
        <dbReference type="ARBA" id="ARBA00023002"/>
    </source>
</evidence>
<evidence type="ECO:0000313" key="7">
    <source>
        <dbReference type="EMBL" id="RVW08296.1"/>
    </source>
</evidence>
<accession>A0A438BBB2</accession>
<comment type="caution">
    <text evidence="7">The sequence shown here is derived from an EMBL/GenBank/DDBJ whole genome shotgun (WGS) entry which is preliminary data.</text>
</comment>
<sequence>MTTEKRTAVVTGGAGGIGSAICTRLADDGFDVVIAYCANESGAEDVARRCRDAGAAAVTVQADLAESAGVRRVVDAAVDGVGRLDAFVHNAATAVFGSLPKLASERHDEYLRVFALNTHALLVAAAECSKRMEDGGRIVNISSVSTVQGLFGGAAYAASKAAAESITRTAATELGARGITCNTIQLGLVDTPTAQEVTNQQVMDFYAMQAPVRRVGAPSDVAAMVSHLLGADTGWLTGQTIGLNGGYRF</sequence>
<organism evidence="7 8">
    <name type="scientific">Prescottella agglutinans</name>
    <dbReference type="NCBI Taxonomy" id="1644129"/>
    <lineage>
        <taxon>Bacteria</taxon>
        <taxon>Bacillati</taxon>
        <taxon>Actinomycetota</taxon>
        <taxon>Actinomycetes</taxon>
        <taxon>Mycobacteriales</taxon>
        <taxon>Nocardiaceae</taxon>
        <taxon>Prescottella</taxon>
    </lineage>
</organism>
<evidence type="ECO:0000256" key="5">
    <source>
        <dbReference type="ARBA" id="ARBA00040781"/>
    </source>
</evidence>
<dbReference type="InterPro" id="IPR002347">
    <property type="entry name" value="SDR_fam"/>
</dbReference>
<dbReference type="Pfam" id="PF13561">
    <property type="entry name" value="adh_short_C2"/>
    <property type="match status" value="1"/>
</dbReference>
<dbReference type="OrthoDB" id="517007at2"/>
<keyword evidence="3" id="KW-0964">Secreted</keyword>
<gene>
    <name evidence="7" type="ORF">EGT67_18030</name>
</gene>
<dbReference type="PANTHER" id="PTHR42879:SF2">
    <property type="entry name" value="3-OXOACYL-[ACYL-CARRIER-PROTEIN] REDUCTASE FABG"/>
    <property type="match status" value="1"/>
</dbReference>
<comment type="catalytic activity">
    <reaction evidence="6">
        <text>a (3R)-hydroxyacyl-[ACP] + NADP(+) = a 3-oxoacyl-[ACP] + NADPH + H(+)</text>
        <dbReference type="Rhea" id="RHEA:17397"/>
        <dbReference type="Rhea" id="RHEA-COMP:9916"/>
        <dbReference type="Rhea" id="RHEA-COMP:9945"/>
        <dbReference type="ChEBI" id="CHEBI:15378"/>
        <dbReference type="ChEBI" id="CHEBI:57783"/>
        <dbReference type="ChEBI" id="CHEBI:58349"/>
        <dbReference type="ChEBI" id="CHEBI:78776"/>
        <dbReference type="ChEBI" id="CHEBI:78827"/>
        <dbReference type="EC" id="1.1.1.100"/>
    </reaction>
    <physiologicalReaction direction="right-to-left" evidence="6">
        <dbReference type="Rhea" id="RHEA:17399"/>
    </physiologicalReaction>
</comment>
<dbReference type="RefSeq" id="WP_127917459.1">
    <property type="nucleotide sequence ID" value="NZ_RKLP01000009.1"/>
</dbReference>
<dbReference type="GO" id="GO:0004316">
    <property type="term" value="F:3-oxoacyl-[acyl-carrier-protein] reductase (NADPH) activity"/>
    <property type="evidence" value="ECO:0007669"/>
    <property type="project" value="UniProtKB-EC"/>
</dbReference>
<reference evidence="7 8" key="1">
    <citation type="submission" date="2018-11" db="EMBL/GenBank/DDBJ databases">
        <title>Rhodococcus spongicola sp. nov. and Rhodococcus xishaensis sp. nov. from marine sponges.</title>
        <authorList>
            <person name="Li L."/>
            <person name="Lin H.W."/>
        </authorList>
    </citation>
    <scope>NUCLEOTIDE SEQUENCE [LARGE SCALE GENOMIC DNA]</scope>
    <source>
        <strain evidence="7 8">CCTCC AB2014297</strain>
    </source>
</reference>
<dbReference type="InterPro" id="IPR050259">
    <property type="entry name" value="SDR"/>
</dbReference>
<dbReference type="PRINTS" id="PR00080">
    <property type="entry name" value="SDRFAMILY"/>
</dbReference>
<evidence type="ECO:0000313" key="8">
    <source>
        <dbReference type="Proteomes" id="UP000286208"/>
    </source>
</evidence>
<dbReference type="InterPro" id="IPR036291">
    <property type="entry name" value="NAD(P)-bd_dom_sf"/>
</dbReference>
<dbReference type="InterPro" id="IPR020904">
    <property type="entry name" value="Sc_DH/Rdtase_CS"/>
</dbReference>